<dbReference type="Proteomes" id="UP000768646">
    <property type="component" value="Unassembled WGS sequence"/>
</dbReference>
<keyword evidence="2" id="KW-1185">Reference proteome</keyword>
<reference evidence="1 2" key="1">
    <citation type="journal article" date="2021" name="Commun. Biol.">
        <title>Genomic insights into the host specific adaptation of the Pneumocystis genus.</title>
        <authorList>
            <person name="Cisse O.H."/>
            <person name="Ma L."/>
            <person name="Dekker J.P."/>
            <person name="Khil P.P."/>
            <person name="Youn J.-H."/>
            <person name="Brenchley J.M."/>
            <person name="Blair R."/>
            <person name="Pahar B."/>
            <person name="Chabe M."/>
            <person name="Van Rompay K.K.A."/>
            <person name="Keesler R."/>
            <person name="Sukura A."/>
            <person name="Hirsch V."/>
            <person name="Kutty G."/>
            <person name="Liu Y."/>
            <person name="Peng L."/>
            <person name="Chen J."/>
            <person name="Song J."/>
            <person name="Weissenbacher-Lang C."/>
            <person name="Xu J."/>
            <person name="Upham N.S."/>
            <person name="Stajich J.E."/>
            <person name="Cuomo C.A."/>
            <person name="Cushion M.T."/>
            <person name="Kovacs J.A."/>
        </authorList>
    </citation>
    <scope>NUCLEOTIDE SEQUENCE [LARGE SCALE GENOMIC DNA]</scope>
    <source>
        <strain evidence="1 2">RABM</strain>
    </source>
</reference>
<comment type="caution">
    <text evidence="1">The sequence shown here is derived from an EMBL/GenBank/DDBJ whole genome shotgun (WGS) entry which is preliminary data.</text>
</comment>
<dbReference type="EMBL" id="JABTEG010000013">
    <property type="protein sequence ID" value="KAG4303989.1"/>
    <property type="molecule type" value="Genomic_DNA"/>
</dbReference>
<protein>
    <submittedName>
        <fullName evidence="1">Uncharacterized protein</fullName>
    </submittedName>
</protein>
<organism evidence="1 2">
    <name type="scientific">Pneumocystis oryctolagi</name>
    <dbReference type="NCBI Taxonomy" id="42067"/>
    <lineage>
        <taxon>Eukaryota</taxon>
        <taxon>Fungi</taxon>
        <taxon>Dikarya</taxon>
        <taxon>Ascomycota</taxon>
        <taxon>Taphrinomycotina</taxon>
        <taxon>Pneumocystomycetes</taxon>
        <taxon>Pneumocystaceae</taxon>
        <taxon>Pneumocystis</taxon>
    </lineage>
</organism>
<proteinExistence type="predicted"/>
<evidence type="ECO:0000313" key="1">
    <source>
        <dbReference type="EMBL" id="KAG4303989.1"/>
    </source>
</evidence>
<accession>A0ACB7CAZ6</accession>
<gene>
    <name evidence="1" type="ORF">PORY_002642</name>
</gene>
<name>A0ACB7CAZ6_9ASCO</name>
<evidence type="ECO:0000313" key="2">
    <source>
        <dbReference type="Proteomes" id="UP000768646"/>
    </source>
</evidence>
<sequence>MSDTGKIHSSEGTSLPAFVASLSVNFTMFTIQVVAFFILRNFLHRVYEPRSVIKVLSKDKKVEPPPRSLLKLFQNLYQISPEYIIKKSGLDAYFFLRFLRMCIVLFSVSILIIWPILLPVNSVDGIDKIYKGKPRGLDKFSFGNVSPKHTNRYWAHLVLAYLFVSATCYLIYYELKHFIQVRQAYLCSPQHCSTTSATTILITTVPDEYLDTEKLKGLFSIYPGGVKNIWINRDYSSLLEQIEKRSYIAQLLEEAETSLIRTALKNNRKKMVCKKKKYNVLASENCQSLDTIECNKGLAYKYVPSKKRPTHRLPLFSWFISLPFIGKKVDTIDWCISELKKLNPEILEQQKHPERFRRMNSVFVQFNEQISAHLACQNILHHNALHMTPKYLHISPRDIIWDNLQLKWWDRLIRAILVVISMGALVIFFAFPVAFVGSLSNVISLSKKFSWLEFLGDLSKLVSGLITGLLPSVLLAIIMIAVPIIMRFAAELKGLPTQTDVELTVQNMYFSFLVVQVFLVVTISSGITAVIASIINNPQNTPKLLAQNLPRASNFFFSYILLQGLSIASGELLQIVTLVVFYSFGKLMDNTPRKLWSRFTTLRVLGWGTTFPRFTNLSVIAVTYSIIAPLIMIFVIIAFILFYITYLYNFLYVFDFPVDTGGLAFPRSLYQMMTGIYLLEACLTGLFFLARDDQNHFATKVQGILMIILIIFTVFYQIMLQKSFDPLIKFLPLTSQYQDNNNNNGHKLFDLYNSNSRVKNIDCEPSAQDVLSCGEEFTGSDNSVDSNMNSKKLSNEEREKIVSSLFQHRALQIKTPVIWLPQDELGIAKDEISRMPNEVLVSMEFAEIDSKGKLYFQSNPPDWDPYGDLLL</sequence>